<dbReference type="CDD" id="cd13578">
    <property type="entry name" value="PBP2_Bug27"/>
    <property type="match status" value="1"/>
</dbReference>
<keyword evidence="2" id="KW-0732">Signal</keyword>
<dbReference type="Gene3D" id="3.40.190.10">
    <property type="entry name" value="Periplasmic binding protein-like II"/>
    <property type="match status" value="1"/>
</dbReference>
<gene>
    <name evidence="3" type="ORF">HNQ70_003555</name>
</gene>
<dbReference type="PIRSF" id="PIRSF017082">
    <property type="entry name" value="YflP"/>
    <property type="match status" value="1"/>
</dbReference>
<dbReference type="PANTHER" id="PTHR42928:SF5">
    <property type="entry name" value="BLR1237 PROTEIN"/>
    <property type="match status" value="1"/>
</dbReference>
<proteinExistence type="inferred from homology"/>
<dbReference type="InterPro" id="IPR042100">
    <property type="entry name" value="Bug_dom1"/>
</dbReference>
<keyword evidence="3" id="KW-0675">Receptor</keyword>
<dbReference type="InterPro" id="IPR005064">
    <property type="entry name" value="BUG"/>
</dbReference>
<comment type="similarity">
    <text evidence="1">Belongs to the UPF0065 (bug) family.</text>
</comment>
<organism evidence="3 4">
    <name type="scientific">Quisquiliibacterium transsilvanicum</name>
    <dbReference type="NCBI Taxonomy" id="1549638"/>
    <lineage>
        <taxon>Bacteria</taxon>
        <taxon>Pseudomonadati</taxon>
        <taxon>Pseudomonadota</taxon>
        <taxon>Betaproteobacteria</taxon>
        <taxon>Burkholderiales</taxon>
        <taxon>Burkholderiaceae</taxon>
        <taxon>Quisquiliibacterium</taxon>
    </lineage>
</organism>
<dbReference type="EMBL" id="JACHGB010000007">
    <property type="protein sequence ID" value="MBB5273525.1"/>
    <property type="molecule type" value="Genomic_DNA"/>
</dbReference>
<feature type="signal peptide" evidence="2">
    <location>
        <begin position="1"/>
        <end position="27"/>
    </location>
</feature>
<keyword evidence="4" id="KW-1185">Reference proteome</keyword>
<evidence type="ECO:0000256" key="2">
    <source>
        <dbReference type="SAM" id="SignalP"/>
    </source>
</evidence>
<reference evidence="3 4" key="1">
    <citation type="submission" date="2020-08" db="EMBL/GenBank/DDBJ databases">
        <title>Genomic Encyclopedia of Type Strains, Phase IV (KMG-IV): sequencing the most valuable type-strain genomes for metagenomic binning, comparative biology and taxonomic classification.</title>
        <authorList>
            <person name="Goeker M."/>
        </authorList>
    </citation>
    <scope>NUCLEOTIDE SEQUENCE [LARGE SCALE GENOMIC DNA]</scope>
    <source>
        <strain evidence="3 4">DSM 29781</strain>
    </source>
</reference>
<evidence type="ECO:0000256" key="1">
    <source>
        <dbReference type="ARBA" id="ARBA00006987"/>
    </source>
</evidence>
<dbReference type="Proteomes" id="UP000532440">
    <property type="component" value="Unassembled WGS sequence"/>
</dbReference>
<dbReference type="Gene3D" id="3.40.190.150">
    <property type="entry name" value="Bordetella uptake gene, domain 1"/>
    <property type="match status" value="1"/>
</dbReference>
<dbReference type="Pfam" id="PF03401">
    <property type="entry name" value="TctC"/>
    <property type="match status" value="1"/>
</dbReference>
<accession>A0A7W8HLZ9</accession>
<evidence type="ECO:0000313" key="3">
    <source>
        <dbReference type="EMBL" id="MBB5273525.1"/>
    </source>
</evidence>
<feature type="chain" id="PRO_5030882590" evidence="2">
    <location>
        <begin position="28"/>
        <end position="329"/>
    </location>
</feature>
<dbReference type="RefSeq" id="WP_183970235.1">
    <property type="nucleotide sequence ID" value="NZ_BAABEW010000020.1"/>
</dbReference>
<sequence length="329" mass="34711">MSNPPVFNATRRLVLAGTIAAAAPAWAQAPAFQPKRPVRVVVPFPAGGATDLTARLIAAKLMDMWGQPVAVDNRPGASGMIGAQEVLRAPADGHTIMVSITTHIQNPSLFAKMPYEPMRDFAAVSQSVLSYLALAVRPDFPANTLAEFVAHVKAKPGAYTFGSFGAASSSHIVGESFGRQIGAEVIHVAYKGSAPMLADLLGGQVPLGWADVSTAIPHIRAGKLKALAVSGSKRTPMLPDVPTLGESGYPGYEPLGWAGVFVHGATPKPMVEAIARDVIRATRHPDNLAKFAEQTLVPVASTPDEFTRQLREDAETWAKMIKAAGISPQ</sequence>
<dbReference type="AlphaFoldDB" id="A0A7W8HLZ9"/>
<dbReference type="PANTHER" id="PTHR42928">
    <property type="entry name" value="TRICARBOXYLATE-BINDING PROTEIN"/>
    <property type="match status" value="1"/>
</dbReference>
<dbReference type="SUPFAM" id="SSF53850">
    <property type="entry name" value="Periplasmic binding protein-like II"/>
    <property type="match status" value="1"/>
</dbReference>
<protein>
    <submittedName>
        <fullName evidence="3">Tripartite-type tricarboxylate transporter receptor subunit TctC</fullName>
    </submittedName>
</protein>
<evidence type="ECO:0000313" key="4">
    <source>
        <dbReference type="Proteomes" id="UP000532440"/>
    </source>
</evidence>
<name>A0A7W8HLZ9_9BURK</name>
<comment type="caution">
    <text evidence="3">The sequence shown here is derived from an EMBL/GenBank/DDBJ whole genome shotgun (WGS) entry which is preliminary data.</text>
</comment>